<dbReference type="RefSeq" id="WP_089331691.1">
    <property type="nucleotide sequence ID" value="NZ_FZNS01000001.1"/>
</dbReference>
<evidence type="ECO:0000259" key="1">
    <source>
        <dbReference type="PROSITE" id="PS50925"/>
    </source>
</evidence>
<evidence type="ECO:0000313" key="3">
    <source>
        <dbReference type="Proteomes" id="UP000198310"/>
    </source>
</evidence>
<dbReference type="Pfam" id="PF04940">
    <property type="entry name" value="BLUF"/>
    <property type="match status" value="1"/>
</dbReference>
<accession>A0A238VKX4</accession>
<dbReference type="AlphaFoldDB" id="A0A238VKX4"/>
<dbReference type="SMART" id="SM01034">
    <property type="entry name" value="BLUF"/>
    <property type="match status" value="1"/>
</dbReference>
<dbReference type="GO" id="GO:0009882">
    <property type="term" value="F:blue light photoreceptor activity"/>
    <property type="evidence" value="ECO:0007669"/>
    <property type="project" value="InterPro"/>
</dbReference>
<dbReference type="EMBL" id="FZNS01000001">
    <property type="protein sequence ID" value="SNR34373.1"/>
    <property type="molecule type" value="Genomic_DNA"/>
</dbReference>
<organism evidence="2 3">
    <name type="scientific">Hymenobacter mucosus</name>
    <dbReference type="NCBI Taxonomy" id="1411120"/>
    <lineage>
        <taxon>Bacteria</taxon>
        <taxon>Pseudomonadati</taxon>
        <taxon>Bacteroidota</taxon>
        <taxon>Cytophagia</taxon>
        <taxon>Cytophagales</taxon>
        <taxon>Hymenobacteraceae</taxon>
        <taxon>Hymenobacter</taxon>
    </lineage>
</organism>
<dbReference type="GO" id="GO:0071949">
    <property type="term" value="F:FAD binding"/>
    <property type="evidence" value="ECO:0007669"/>
    <property type="project" value="InterPro"/>
</dbReference>
<name>A0A238VKX4_9BACT</name>
<dbReference type="PROSITE" id="PS50925">
    <property type="entry name" value="BLUF"/>
    <property type="match status" value="1"/>
</dbReference>
<keyword evidence="3" id="KW-1185">Reference proteome</keyword>
<protein>
    <submittedName>
        <fullName evidence="2">Sensors of blue-light using FAD</fullName>
    </submittedName>
</protein>
<dbReference type="Gene3D" id="3.30.70.100">
    <property type="match status" value="1"/>
</dbReference>
<dbReference type="Proteomes" id="UP000198310">
    <property type="component" value="Unassembled WGS sequence"/>
</dbReference>
<evidence type="ECO:0000313" key="2">
    <source>
        <dbReference type="EMBL" id="SNR34373.1"/>
    </source>
</evidence>
<dbReference type="InterPro" id="IPR007024">
    <property type="entry name" value="BLUF_domain"/>
</dbReference>
<gene>
    <name evidence="2" type="ORF">SAMN06269173_101755</name>
</gene>
<reference evidence="3" key="1">
    <citation type="submission" date="2017-06" db="EMBL/GenBank/DDBJ databases">
        <authorList>
            <person name="Varghese N."/>
            <person name="Submissions S."/>
        </authorList>
    </citation>
    <scope>NUCLEOTIDE SEQUENCE [LARGE SCALE GENOMIC DNA]</scope>
    <source>
        <strain evidence="3">DSM 28041</strain>
    </source>
</reference>
<feature type="domain" description="BLUF" evidence="1">
    <location>
        <begin position="1"/>
        <end position="92"/>
    </location>
</feature>
<sequence>MYHIIYQSIESINLSEEDLRIMLEQARTKNRHCGITGLLLYSEGQFLQVIEGEEATVRSLYEVIEQDSRHAYVQKLADGPIPRRYFASWAMGFAATGPVALTQVAGYLNTQTSGELLTRTMGCDDELASLLHSFAKDAREQVY</sequence>
<dbReference type="InterPro" id="IPR036046">
    <property type="entry name" value="Acylphosphatase-like_dom_sf"/>
</dbReference>
<dbReference type="SUPFAM" id="SSF54975">
    <property type="entry name" value="Acylphosphatase/BLUF domain-like"/>
    <property type="match status" value="1"/>
</dbReference>
<proteinExistence type="predicted"/>